<keyword evidence="3" id="KW-1185">Reference proteome</keyword>
<reference evidence="3" key="1">
    <citation type="journal article" date="2019" name="bioRxiv">
        <title>Genomics, evolutionary history and diagnostics of the Alternaria alternata species group including apple and Asian pear pathotypes.</title>
        <authorList>
            <person name="Armitage A.D."/>
            <person name="Cockerton H.M."/>
            <person name="Sreenivasaprasad S."/>
            <person name="Woodhall J.W."/>
            <person name="Lane C.R."/>
            <person name="Harrison R.J."/>
            <person name="Clarkson J.P."/>
        </authorList>
    </citation>
    <scope>NUCLEOTIDE SEQUENCE [LARGE SCALE GENOMIC DNA]</scope>
    <source>
        <strain evidence="3">RGR 97.0016</strain>
    </source>
</reference>
<protein>
    <submittedName>
        <fullName evidence="2">Uncharacterized protein</fullName>
    </submittedName>
</protein>
<dbReference type="OrthoDB" id="498204at2759"/>
<accession>A0A4Q4QJU0</accession>
<organism evidence="2 3">
    <name type="scientific">Alternaria arborescens</name>
    <dbReference type="NCBI Taxonomy" id="156630"/>
    <lineage>
        <taxon>Eukaryota</taxon>
        <taxon>Fungi</taxon>
        <taxon>Dikarya</taxon>
        <taxon>Ascomycota</taxon>
        <taxon>Pezizomycotina</taxon>
        <taxon>Dothideomycetes</taxon>
        <taxon>Pleosporomycetidae</taxon>
        <taxon>Pleosporales</taxon>
        <taxon>Pleosporineae</taxon>
        <taxon>Pleosporaceae</taxon>
        <taxon>Alternaria</taxon>
        <taxon>Alternaria sect. Alternaria</taxon>
    </lineage>
</organism>
<comment type="caution">
    <text evidence="2">The sequence shown here is derived from an EMBL/GenBank/DDBJ whole genome shotgun (WGS) entry which is preliminary data.</text>
</comment>
<dbReference type="AlphaFoldDB" id="A0A4Q4QJU0"/>
<gene>
    <name evidence="2" type="ORF">AA0113_g10883</name>
</gene>
<feature type="region of interest" description="Disordered" evidence="1">
    <location>
        <begin position="251"/>
        <end position="290"/>
    </location>
</feature>
<dbReference type="EMBL" id="PEJP01000059">
    <property type="protein sequence ID" value="RYO42700.1"/>
    <property type="molecule type" value="Genomic_DNA"/>
</dbReference>
<feature type="compositionally biased region" description="Low complexity" evidence="1">
    <location>
        <begin position="77"/>
        <end position="87"/>
    </location>
</feature>
<proteinExistence type="predicted"/>
<feature type="compositionally biased region" description="Basic and acidic residues" evidence="1">
    <location>
        <begin position="251"/>
        <end position="285"/>
    </location>
</feature>
<evidence type="ECO:0000313" key="2">
    <source>
        <dbReference type="EMBL" id="RYO42700.1"/>
    </source>
</evidence>
<feature type="region of interest" description="Disordered" evidence="1">
    <location>
        <begin position="20"/>
        <end position="110"/>
    </location>
</feature>
<sequence>MPLDRLIKAKKSVSDVFTRMSGAPIHSHSPKRNENDAPIYETPNPYSPGANSTVHDASDGSPVRKGLMGSLRKQKLRSISSLRSLRSPTKTKQLDTPASPPADGPYTSKHRLNSSLVLDFEESPPDKTIFDLDRKDSITSSLRVHHSEPVPVPTSEKRNLQSSVDLSLIPFGTVPLSPAPIQRILELDQTGSTPSPTSILAYNPDQETMKSTASTKSALSDSLHGAGIYLDEPVVNHDDLELNHLVPDESLTKINNTEESRQSPAREETSGVHRMEDSSTHKTDDEQVCTRGSATNKALNAADVNKMVEKQAKVILDKGYHARTYRRADGRCRLKIKLLASDSEGGDDNAQCDNEIPFKLVGPQADRLVSELGSIVRENGMVFISDDKLDKAFAAGKLPAYLDIALDEDNAMVVQSHLHSPTEMGKHDSTWGQHTGLYDGSGYGAGSSLRPVTDATEMADVSSTSIPGAFSDHENEAPTIIRRLWEKTYRHGLDTDFLGQAIVGDAAISEAHEQPESHFKNYKPVQGMLNPRGNA</sequence>
<dbReference type="Proteomes" id="UP000293823">
    <property type="component" value="Unassembled WGS sequence"/>
</dbReference>
<name>A0A4Q4QJU0_9PLEO</name>
<evidence type="ECO:0000256" key="1">
    <source>
        <dbReference type="SAM" id="MobiDB-lite"/>
    </source>
</evidence>
<evidence type="ECO:0000313" key="3">
    <source>
        <dbReference type="Proteomes" id="UP000293823"/>
    </source>
</evidence>